<dbReference type="CDD" id="cd16917">
    <property type="entry name" value="HATPase_UhpB-NarQ-NarX-like"/>
    <property type="match status" value="1"/>
</dbReference>
<evidence type="ECO:0000256" key="7">
    <source>
        <dbReference type="ARBA" id="ARBA00022840"/>
    </source>
</evidence>
<dbReference type="PANTHER" id="PTHR24421">
    <property type="entry name" value="NITRATE/NITRITE SENSOR PROTEIN NARX-RELATED"/>
    <property type="match status" value="1"/>
</dbReference>
<evidence type="ECO:0000256" key="5">
    <source>
        <dbReference type="ARBA" id="ARBA00022741"/>
    </source>
</evidence>
<dbReference type="EC" id="2.7.13.3" evidence="2"/>
<proteinExistence type="predicted"/>
<evidence type="ECO:0000313" key="14">
    <source>
        <dbReference type="Proteomes" id="UP001500212"/>
    </source>
</evidence>
<dbReference type="InterPro" id="IPR055558">
    <property type="entry name" value="DUF7134"/>
</dbReference>
<feature type="domain" description="Histidine kinase/HSP90-like ATPase" evidence="10">
    <location>
        <begin position="302"/>
        <end position="391"/>
    </location>
</feature>
<feature type="transmembrane region" description="Helical" evidence="9">
    <location>
        <begin position="141"/>
        <end position="161"/>
    </location>
</feature>
<keyword evidence="14" id="KW-1185">Reference proteome</keyword>
<accession>A0ABP8TLW5</accession>
<evidence type="ECO:0000256" key="6">
    <source>
        <dbReference type="ARBA" id="ARBA00022777"/>
    </source>
</evidence>
<keyword evidence="6 13" id="KW-0418">Kinase</keyword>
<sequence>MTAGVRRARGWLTGRPWLTDLALGGGLTTFDVVTLSARTPTPSAAGLALWGLQTVPLFWRRRRPRLVLTAMTVAFAIFEVADPVPGKTPGPYFLIFGVFALARRTSARGSLAWVLPSLAVAVATDALSGRSGPPRLDSLEPTTATAFVAYFLVAWLLGYGARRIDLDARRLRDLNDRLRAQQEINARQAVVTERARIARDLHDVVAHHVSAIAVQARSTEEVLQDDPRLGRRGVARIAETADTALVEMRRILGLLAAGPEDAGPEPSLRHVDRLIEAAEAAGCRVTAALDPSTDALPAAIQVSAYRILQEALTNVFRHAGPVGVRVAVRLGDGGLTIEVENGPAAADHRSVPGSGRGLLGIRERVTAFDGTLHAGPRPHGGWRVHAALPLQGVR</sequence>
<dbReference type="Pfam" id="PF02518">
    <property type="entry name" value="HATPase_c"/>
    <property type="match status" value="1"/>
</dbReference>
<comment type="catalytic activity">
    <reaction evidence="1">
        <text>ATP + protein L-histidine = ADP + protein N-phospho-L-histidine.</text>
        <dbReference type="EC" id="2.7.13.3"/>
    </reaction>
</comment>
<evidence type="ECO:0000259" key="10">
    <source>
        <dbReference type="Pfam" id="PF02518"/>
    </source>
</evidence>
<name>A0ABP8TLW5_9ACTN</name>
<protein>
    <recommendedName>
        <fullName evidence="2">histidine kinase</fullName>
        <ecNumber evidence="2">2.7.13.3</ecNumber>
    </recommendedName>
</protein>
<dbReference type="SUPFAM" id="SSF55874">
    <property type="entry name" value="ATPase domain of HSP90 chaperone/DNA topoisomerase II/histidine kinase"/>
    <property type="match status" value="1"/>
</dbReference>
<dbReference type="Proteomes" id="UP001500212">
    <property type="component" value="Unassembled WGS sequence"/>
</dbReference>
<keyword evidence="3" id="KW-0597">Phosphoprotein</keyword>
<dbReference type="InterPro" id="IPR011712">
    <property type="entry name" value="Sig_transdc_His_kin_sub3_dim/P"/>
</dbReference>
<keyword evidence="8" id="KW-0902">Two-component regulatory system</keyword>
<evidence type="ECO:0000259" key="11">
    <source>
        <dbReference type="Pfam" id="PF07730"/>
    </source>
</evidence>
<keyword evidence="9" id="KW-1133">Transmembrane helix</keyword>
<evidence type="ECO:0000256" key="3">
    <source>
        <dbReference type="ARBA" id="ARBA00022553"/>
    </source>
</evidence>
<evidence type="ECO:0000259" key="12">
    <source>
        <dbReference type="Pfam" id="PF23539"/>
    </source>
</evidence>
<dbReference type="Gene3D" id="1.20.5.1930">
    <property type="match status" value="1"/>
</dbReference>
<dbReference type="PANTHER" id="PTHR24421:SF10">
    <property type="entry name" value="NITRATE_NITRITE SENSOR PROTEIN NARQ"/>
    <property type="match status" value="1"/>
</dbReference>
<evidence type="ECO:0000256" key="2">
    <source>
        <dbReference type="ARBA" id="ARBA00012438"/>
    </source>
</evidence>
<dbReference type="Pfam" id="PF07730">
    <property type="entry name" value="HisKA_3"/>
    <property type="match status" value="1"/>
</dbReference>
<keyword evidence="7" id="KW-0067">ATP-binding</keyword>
<keyword evidence="4" id="KW-0808">Transferase</keyword>
<evidence type="ECO:0000256" key="4">
    <source>
        <dbReference type="ARBA" id="ARBA00022679"/>
    </source>
</evidence>
<gene>
    <name evidence="13" type="ORF">GCM10023195_39680</name>
</gene>
<evidence type="ECO:0000256" key="9">
    <source>
        <dbReference type="SAM" id="Phobius"/>
    </source>
</evidence>
<dbReference type="InterPro" id="IPR036890">
    <property type="entry name" value="HATPase_C_sf"/>
</dbReference>
<feature type="domain" description="DUF7134" evidence="12">
    <location>
        <begin position="9"/>
        <end position="162"/>
    </location>
</feature>
<evidence type="ECO:0000313" key="13">
    <source>
        <dbReference type="EMBL" id="GAA4609775.1"/>
    </source>
</evidence>
<reference evidence="14" key="1">
    <citation type="journal article" date="2019" name="Int. J. Syst. Evol. Microbiol.">
        <title>The Global Catalogue of Microorganisms (GCM) 10K type strain sequencing project: providing services to taxonomists for standard genome sequencing and annotation.</title>
        <authorList>
            <consortium name="The Broad Institute Genomics Platform"/>
            <consortium name="The Broad Institute Genome Sequencing Center for Infectious Disease"/>
            <person name="Wu L."/>
            <person name="Ma J."/>
        </authorList>
    </citation>
    <scope>NUCLEOTIDE SEQUENCE [LARGE SCALE GENOMIC DNA]</scope>
    <source>
        <strain evidence="14">JCM 17938</strain>
    </source>
</reference>
<organism evidence="13 14">
    <name type="scientific">Actinoallomurus liliacearum</name>
    <dbReference type="NCBI Taxonomy" id="1080073"/>
    <lineage>
        <taxon>Bacteria</taxon>
        <taxon>Bacillati</taxon>
        <taxon>Actinomycetota</taxon>
        <taxon>Actinomycetes</taxon>
        <taxon>Streptosporangiales</taxon>
        <taxon>Thermomonosporaceae</taxon>
        <taxon>Actinoallomurus</taxon>
    </lineage>
</organism>
<dbReference type="InterPro" id="IPR050482">
    <property type="entry name" value="Sensor_HK_TwoCompSys"/>
</dbReference>
<evidence type="ECO:0000256" key="8">
    <source>
        <dbReference type="ARBA" id="ARBA00023012"/>
    </source>
</evidence>
<dbReference type="Gene3D" id="3.30.565.10">
    <property type="entry name" value="Histidine kinase-like ATPase, C-terminal domain"/>
    <property type="match status" value="1"/>
</dbReference>
<dbReference type="EMBL" id="BAABHJ010000009">
    <property type="protein sequence ID" value="GAA4609775.1"/>
    <property type="molecule type" value="Genomic_DNA"/>
</dbReference>
<feature type="domain" description="Signal transduction histidine kinase subgroup 3 dimerisation and phosphoacceptor" evidence="11">
    <location>
        <begin position="193"/>
        <end position="256"/>
    </location>
</feature>
<keyword evidence="9" id="KW-0472">Membrane</keyword>
<keyword evidence="9" id="KW-0812">Transmembrane</keyword>
<dbReference type="InterPro" id="IPR003594">
    <property type="entry name" value="HATPase_dom"/>
</dbReference>
<feature type="transmembrane region" description="Helical" evidence="9">
    <location>
        <begin position="111"/>
        <end position="129"/>
    </location>
</feature>
<dbReference type="Pfam" id="PF23539">
    <property type="entry name" value="DUF7134"/>
    <property type="match status" value="1"/>
</dbReference>
<comment type="caution">
    <text evidence="13">The sequence shown here is derived from an EMBL/GenBank/DDBJ whole genome shotgun (WGS) entry which is preliminary data.</text>
</comment>
<dbReference type="GO" id="GO:0016301">
    <property type="term" value="F:kinase activity"/>
    <property type="evidence" value="ECO:0007669"/>
    <property type="project" value="UniProtKB-KW"/>
</dbReference>
<evidence type="ECO:0000256" key="1">
    <source>
        <dbReference type="ARBA" id="ARBA00000085"/>
    </source>
</evidence>
<keyword evidence="5" id="KW-0547">Nucleotide-binding</keyword>